<dbReference type="NCBIfam" id="TIGR02464">
    <property type="entry name" value="ribofla_fusion"/>
    <property type="match status" value="1"/>
</dbReference>
<gene>
    <name evidence="2" type="ORF">LCGC14_1808870</name>
</gene>
<dbReference type="Pfam" id="PF08719">
    <property type="entry name" value="NADAR"/>
    <property type="match status" value="1"/>
</dbReference>
<feature type="domain" description="NADAR" evidence="1">
    <location>
        <begin position="6"/>
        <end position="144"/>
    </location>
</feature>
<accession>A0A0F9GMJ8</accession>
<comment type="caution">
    <text evidence="2">The sequence shown here is derived from an EMBL/GenBank/DDBJ whole genome shotgun (WGS) entry which is preliminary data.</text>
</comment>
<sequence>MSEIKFYSTHGSYGCFSNFSKHSIKLKGFTWSTTEHYFQAQKFAGTRFETLVRKSKGPKQAAQTGRNRRYPLRRDWESIKESVMYDAIKAKFTQHEDLREILLATGNAKIIEDSPVDYYWGCGKNGTGKNRLGILLMRLRDELREENK</sequence>
<dbReference type="AlphaFoldDB" id="A0A0F9GMJ8"/>
<dbReference type="InterPro" id="IPR012816">
    <property type="entry name" value="NADAR"/>
</dbReference>
<dbReference type="EMBL" id="LAZR01017536">
    <property type="protein sequence ID" value="KKL99998.1"/>
    <property type="molecule type" value="Genomic_DNA"/>
</dbReference>
<dbReference type="CDD" id="cd15457">
    <property type="entry name" value="NADAR"/>
    <property type="match status" value="1"/>
</dbReference>
<reference evidence="2" key="1">
    <citation type="journal article" date="2015" name="Nature">
        <title>Complex archaea that bridge the gap between prokaryotes and eukaryotes.</title>
        <authorList>
            <person name="Spang A."/>
            <person name="Saw J.H."/>
            <person name="Jorgensen S.L."/>
            <person name="Zaremba-Niedzwiedzka K."/>
            <person name="Martijn J."/>
            <person name="Lind A.E."/>
            <person name="van Eijk R."/>
            <person name="Schleper C."/>
            <person name="Guy L."/>
            <person name="Ettema T.J."/>
        </authorList>
    </citation>
    <scope>NUCLEOTIDE SEQUENCE</scope>
</reference>
<evidence type="ECO:0000313" key="2">
    <source>
        <dbReference type="EMBL" id="KKL99998.1"/>
    </source>
</evidence>
<evidence type="ECO:0000259" key="1">
    <source>
        <dbReference type="Pfam" id="PF08719"/>
    </source>
</evidence>
<proteinExistence type="predicted"/>
<dbReference type="SUPFAM" id="SSF143990">
    <property type="entry name" value="YbiA-like"/>
    <property type="match status" value="1"/>
</dbReference>
<dbReference type="Gene3D" id="1.10.357.40">
    <property type="entry name" value="YbiA-like"/>
    <property type="match status" value="1"/>
</dbReference>
<name>A0A0F9GMJ8_9ZZZZ</name>
<protein>
    <recommendedName>
        <fullName evidence="1">NADAR domain-containing protein</fullName>
    </recommendedName>
</protein>
<organism evidence="2">
    <name type="scientific">marine sediment metagenome</name>
    <dbReference type="NCBI Taxonomy" id="412755"/>
    <lineage>
        <taxon>unclassified sequences</taxon>
        <taxon>metagenomes</taxon>
        <taxon>ecological metagenomes</taxon>
    </lineage>
</organism>
<dbReference type="InterPro" id="IPR037238">
    <property type="entry name" value="YbiA-like_sf"/>
</dbReference>